<comment type="cofactor">
    <cofactor evidence="1">
        <name>Mg(2+)</name>
        <dbReference type="ChEBI" id="CHEBI:18420"/>
    </cofactor>
</comment>
<evidence type="ECO:0000256" key="2">
    <source>
        <dbReference type="ARBA" id="ARBA00022801"/>
    </source>
</evidence>
<dbReference type="GO" id="GO:0016787">
    <property type="term" value="F:hydrolase activity"/>
    <property type="evidence" value="ECO:0007669"/>
    <property type="project" value="UniProtKB-KW"/>
</dbReference>
<dbReference type="PANTHER" id="PTHR43046:SF14">
    <property type="entry name" value="MUTT_NUDIX FAMILY PROTEIN"/>
    <property type="match status" value="1"/>
</dbReference>
<dbReference type="InterPro" id="IPR020084">
    <property type="entry name" value="NUDIX_hydrolase_CS"/>
</dbReference>
<dbReference type="InterPro" id="IPR015797">
    <property type="entry name" value="NUDIX_hydrolase-like_dom_sf"/>
</dbReference>
<evidence type="ECO:0000313" key="4">
    <source>
        <dbReference type="EMBL" id="KNX40499.1"/>
    </source>
</evidence>
<name>A0A0L6CRW7_9RHOB</name>
<dbReference type="OrthoDB" id="9816040at2"/>
<dbReference type="EMBL" id="LGVV01000050">
    <property type="protein sequence ID" value="KNX40499.1"/>
    <property type="molecule type" value="Genomic_DNA"/>
</dbReference>
<dbReference type="SUPFAM" id="SSF55811">
    <property type="entry name" value="Nudix"/>
    <property type="match status" value="1"/>
</dbReference>
<feature type="domain" description="Nudix hydrolase" evidence="3">
    <location>
        <begin position="16"/>
        <end position="145"/>
    </location>
</feature>
<accession>A0A0L6CRW7</accession>
<sequence length="147" mass="16792">MIRRFGEAPRQDVRYRLRPGVYAILPQGRHLLVTHQAEPVPELQLPGGGIDPGEHPLRALHREVYEETGWIIARPRRVGAFRRFTYMPEYEFWAEKLCMIYRADPVRALGAATEPGHRAVWVTPDQAAMRLGNSGDRHFVSRALGLV</sequence>
<dbReference type="Proteomes" id="UP000037046">
    <property type="component" value="Unassembled WGS sequence"/>
</dbReference>
<reference evidence="5" key="1">
    <citation type="submission" date="2015-07" db="EMBL/GenBank/DDBJ databases">
        <title>Draft Genome Sequence of Roseovarius tolerans EL-164, a producer of N-Acylated Alanine Methyl Esters (NAMEs).</title>
        <authorList>
            <person name="Voget S."/>
            <person name="Bruns H."/>
            <person name="Wagner-Doebler I."/>
            <person name="Schulz S."/>
            <person name="Daniel R."/>
        </authorList>
    </citation>
    <scope>NUCLEOTIDE SEQUENCE [LARGE SCALE GENOMIC DNA]</scope>
    <source>
        <strain evidence="5">EL-164</strain>
    </source>
</reference>
<dbReference type="PATRIC" id="fig|74031.6.peg.3003"/>
<dbReference type="AlphaFoldDB" id="A0A0L6CRW7"/>
<dbReference type="PANTHER" id="PTHR43046">
    <property type="entry name" value="GDP-MANNOSE MANNOSYL HYDROLASE"/>
    <property type="match status" value="1"/>
</dbReference>
<dbReference type="RefSeq" id="WP_050663797.1">
    <property type="nucleotide sequence ID" value="NZ_CP118494.1"/>
</dbReference>
<gene>
    <name evidence="4" type="ORF">ROTO_29490</name>
</gene>
<evidence type="ECO:0000256" key="1">
    <source>
        <dbReference type="ARBA" id="ARBA00001946"/>
    </source>
</evidence>
<dbReference type="Pfam" id="PF00293">
    <property type="entry name" value="NUDIX"/>
    <property type="match status" value="1"/>
</dbReference>
<dbReference type="PROSITE" id="PS51462">
    <property type="entry name" value="NUDIX"/>
    <property type="match status" value="1"/>
</dbReference>
<comment type="caution">
    <text evidence="4">The sequence shown here is derived from an EMBL/GenBank/DDBJ whole genome shotgun (WGS) entry which is preliminary data.</text>
</comment>
<organism evidence="4 5">
    <name type="scientific">Roseovarius tolerans</name>
    <dbReference type="NCBI Taxonomy" id="74031"/>
    <lineage>
        <taxon>Bacteria</taxon>
        <taxon>Pseudomonadati</taxon>
        <taxon>Pseudomonadota</taxon>
        <taxon>Alphaproteobacteria</taxon>
        <taxon>Rhodobacterales</taxon>
        <taxon>Roseobacteraceae</taxon>
        <taxon>Roseovarius</taxon>
    </lineage>
</organism>
<dbReference type="STRING" id="74031.SAMN04488077_11836"/>
<evidence type="ECO:0000259" key="3">
    <source>
        <dbReference type="PROSITE" id="PS51462"/>
    </source>
</evidence>
<keyword evidence="5" id="KW-1185">Reference proteome</keyword>
<dbReference type="Gene3D" id="3.90.79.10">
    <property type="entry name" value="Nucleoside Triphosphate Pyrophosphohydrolase"/>
    <property type="match status" value="1"/>
</dbReference>
<evidence type="ECO:0000313" key="5">
    <source>
        <dbReference type="Proteomes" id="UP000037046"/>
    </source>
</evidence>
<dbReference type="PROSITE" id="PS00893">
    <property type="entry name" value="NUDIX_BOX"/>
    <property type="match status" value="1"/>
</dbReference>
<proteinExistence type="predicted"/>
<protein>
    <submittedName>
        <fullName evidence="4">RNA pyrophosphohydrolase</fullName>
    </submittedName>
</protein>
<dbReference type="InterPro" id="IPR000086">
    <property type="entry name" value="NUDIX_hydrolase_dom"/>
</dbReference>
<keyword evidence="2 4" id="KW-0378">Hydrolase</keyword>